<sequence>MWLDRSVRRRLGWQSLVFSLLFAVVMGLLAWLSTRYPIQADWTANGRNTLSPASQRLLAHLDGPIRVTAYARDNPALRDAITRLISRYQRYKPDLMLNFVNPDLLPDRVRELGITLDGELYVEYRGRGEKLRQLGEPALTQALQRLSRQRTPIVRFLDGHGERKPLGVANYDLGTFIRELEKIGIQPRPLNLAVEMRVPVATAAVVIAGPQTPLPPGEVEAILEYVKQGGALWWLLEPGDPSGLQPLAAALGVTLLSGTVVDASTPVLGIKSPAFIPIADYGPHPITESLHLPALLPQAVALEVQPPIGWKATVLLESQSRSWTETGPLDGTQQFDPDSAERAGPLTVGVALFRPRPVQPATGDPLAVNEQRIVIIGDGDFLSNTYLGNGANLELGLNIVHWLTLDDAPMLISPKAAPDSNLNLSEGALALIAAVFLIGLPGGLLTSGWLIWFYRRRR</sequence>
<accession>A0A7U7GFX7</accession>
<evidence type="ECO:0000259" key="2">
    <source>
        <dbReference type="Pfam" id="PF09822"/>
    </source>
</evidence>
<keyword evidence="1" id="KW-0812">Transmembrane</keyword>
<reference evidence="4 5" key="1">
    <citation type="journal article" date="2014" name="ISME J.">
        <title>Candidatus Competibacter-lineage genomes retrieved from metagenomes reveal functional metabolic diversity.</title>
        <authorList>
            <person name="McIlroy S.J."/>
            <person name="Albertsen M."/>
            <person name="Andresen E.K."/>
            <person name="Saunders A.M."/>
            <person name="Kristiansen R."/>
            <person name="Stokholm-Bjerregaard M."/>
            <person name="Nielsen K.L."/>
            <person name="Nielsen P.H."/>
        </authorList>
    </citation>
    <scope>NUCLEOTIDE SEQUENCE [LARGE SCALE GENOMIC DNA]</scope>
    <source>
        <strain evidence="4 5">Run_B_J11</strain>
    </source>
</reference>
<comment type="caution">
    <text evidence="4">The sequence shown here is derived from an EMBL/GenBank/DDBJ whole genome shotgun (WGS) entry which is preliminary data.</text>
</comment>
<dbReference type="Proteomes" id="UP000019184">
    <property type="component" value="Unassembled WGS sequence"/>
</dbReference>
<dbReference type="Pfam" id="PF23357">
    <property type="entry name" value="DUF7088"/>
    <property type="match status" value="1"/>
</dbReference>
<evidence type="ECO:0000256" key="1">
    <source>
        <dbReference type="SAM" id="Phobius"/>
    </source>
</evidence>
<feature type="transmembrane region" description="Helical" evidence="1">
    <location>
        <begin position="12"/>
        <end position="32"/>
    </location>
</feature>
<feature type="domain" description="DUF7088" evidence="3">
    <location>
        <begin position="45"/>
        <end position="114"/>
    </location>
</feature>
<protein>
    <recommendedName>
        <fullName evidence="6">ABC transporter</fullName>
    </recommendedName>
</protein>
<dbReference type="InterPro" id="IPR029062">
    <property type="entry name" value="Class_I_gatase-like"/>
</dbReference>
<evidence type="ECO:0000313" key="4">
    <source>
        <dbReference type="EMBL" id="CDH47402.1"/>
    </source>
</evidence>
<dbReference type="SUPFAM" id="SSF52317">
    <property type="entry name" value="Class I glutamine amidotransferase-like"/>
    <property type="match status" value="1"/>
</dbReference>
<feature type="transmembrane region" description="Helical" evidence="1">
    <location>
        <begin position="428"/>
        <end position="454"/>
    </location>
</feature>
<proteinExistence type="predicted"/>
<dbReference type="InterPro" id="IPR055396">
    <property type="entry name" value="DUF7088"/>
</dbReference>
<keyword evidence="5" id="KW-1185">Reference proteome</keyword>
<dbReference type="RefSeq" id="WP_034436310.1">
    <property type="nucleotide sequence ID" value="NZ_CBTK010000298.1"/>
</dbReference>
<organism evidence="4 5">
    <name type="scientific">Candidatus Contendobacter odensis Run_B_J11</name>
    <dbReference type="NCBI Taxonomy" id="1400861"/>
    <lineage>
        <taxon>Bacteria</taxon>
        <taxon>Pseudomonadati</taxon>
        <taxon>Pseudomonadota</taxon>
        <taxon>Gammaproteobacteria</taxon>
        <taxon>Candidatus Competibacteraceae</taxon>
        <taxon>Candidatus Contendibacter</taxon>
    </lineage>
</organism>
<dbReference type="EMBL" id="CBTK010000298">
    <property type="protein sequence ID" value="CDH47402.1"/>
    <property type="molecule type" value="Genomic_DNA"/>
</dbReference>
<evidence type="ECO:0000259" key="3">
    <source>
        <dbReference type="Pfam" id="PF23357"/>
    </source>
</evidence>
<keyword evidence="1" id="KW-0472">Membrane</keyword>
<evidence type="ECO:0008006" key="6">
    <source>
        <dbReference type="Google" id="ProtNLM"/>
    </source>
</evidence>
<name>A0A7U7GFX7_9GAMM</name>
<feature type="domain" description="ABC-type uncharacterised transport system" evidence="2">
    <location>
        <begin position="154"/>
        <end position="396"/>
    </location>
</feature>
<dbReference type="InterPro" id="IPR019196">
    <property type="entry name" value="ABC_transp_unknown"/>
</dbReference>
<gene>
    <name evidence="4" type="ORF">BN874_80092</name>
</gene>
<evidence type="ECO:0000313" key="5">
    <source>
        <dbReference type="Proteomes" id="UP000019184"/>
    </source>
</evidence>
<dbReference type="Pfam" id="PF09822">
    <property type="entry name" value="ABC_transp_aux"/>
    <property type="match status" value="1"/>
</dbReference>
<keyword evidence="1" id="KW-1133">Transmembrane helix</keyword>
<dbReference type="AlphaFoldDB" id="A0A7U7GFX7"/>